<proteinExistence type="predicted"/>
<dbReference type="KEGG" id="nre:BES08_07980"/>
<dbReference type="RefSeq" id="WP_008831274.1">
    <property type="nucleotide sequence ID" value="NZ_CP017075.1"/>
</dbReference>
<evidence type="ECO:0000313" key="2">
    <source>
        <dbReference type="EMBL" id="EZP83799.1"/>
    </source>
</evidence>
<dbReference type="Proteomes" id="UP000024329">
    <property type="component" value="Unassembled WGS sequence"/>
</dbReference>
<evidence type="ECO:0000313" key="4">
    <source>
        <dbReference type="Proteomes" id="UP000094626"/>
    </source>
</evidence>
<dbReference type="PATRIC" id="fig|158500.4.peg.1012"/>
<sequence>MYLEHLLLALAVQVLVARLTGNWWTGAALASAYFIGREAAQAEYRWIEQFGHGLRANMPWWGPFDLRVWPKLDQWIDWIGPLVGTCALAWLMTRKRRF</sequence>
<evidence type="ECO:0000313" key="3">
    <source>
        <dbReference type="Proteomes" id="UP000024329"/>
    </source>
</evidence>
<keyword evidence="4" id="KW-1185">Reference proteome</keyword>
<evidence type="ECO:0000313" key="1">
    <source>
        <dbReference type="EMBL" id="AOR76691.1"/>
    </source>
</evidence>
<protein>
    <submittedName>
        <fullName evidence="2">Uncharacterized protein</fullName>
    </submittedName>
</protein>
<dbReference type="EMBL" id="JFYZ01000002">
    <property type="protein sequence ID" value="EZP83799.1"/>
    <property type="molecule type" value="Genomic_DNA"/>
</dbReference>
<dbReference type="AlphaFoldDB" id="A0A031K3M3"/>
<name>A0A031K3M3_9SPHN</name>
<gene>
    <name evidence="1" type="ORF">BES08_07980</name>
    <name evidence="2" type="ORF">BV97_00989</name>
</gene>
<dbReference type="EMBL" id="CP017075">
    <property type="protein sequence ID" value="AOR76691.1"/>
    <property type="molecule type" value="Genomic_DNA"/>
</dbReference>
<reference evidence="1" key="2">
    <citation type="submission" date="2016-08" db="EMBL/GenBank/DDBJ databases">
        <authorList>
            <person name="Seilhamer J.J."/>
        </authorList>
    </citation>
    <scope>NUCLEOTIDE SEQUENCE [LARGE SCALE GENOMIC DNA]</scope>
    <source>
        <strain evidence="1">SA1</strain>
    </source>
</reference>
<dbReference type="STRING" id="158500.BES08_07980"/>
<reference evidence="2 3" key="1">
    <citation type="submission" date="2014-03" db="EMBL/GenBank/DDBJ databases">
        <title>Whole genome sequence of Novosphingobium resinovorum KF1.</title>
        <authorList>
            <person name="Gan H.M."/>
            <person name="Gan H.Y."/>
            <person name="Chew T.H."/>
            <person name="Savka M.A."/>
        </authorList>
    </citation>
    <scope>NUCLEOTIDE SEQUENCE [LARGE SCALE GENOMIC DNA]</scope>
    <source>
        <strain evidence="2 3">KF1</strain>
    </source>
</reference>
<reference evidence="4" key="3">
    <citation type="journal article" date="2017" name="J. Biotechnol.">
        <title>Complete genome sequence of Novosphingobium resinovorum SA1, a versatile xenobiotic-degrading bacterium capable of utilizing sulfanilic acid.</title>
        <authorList>
            <person name="Hegedus B."/>
            <person name="Kos P.B."/>
            <person name="Balint B."/>
            <person name="Maroti G."/>
            <person name="Gan H.M."/>
            <person name="Perei K."/>
            <person name="Rakhely G."/>
        </authorList>
    </citation>
    <scope>NUCLEOTIDE SEQUENCE [LARGE SCALE GENOMIC DNA]</scope>
    <source>
        <strain evidence="4">SA1</strain>
    </source>
</reference>
<dbReference type="eggNOG" id="ENOG50337QQ">
    <property type="taxonomic scope" value="Bacteria"/>
</dbReference>
<organism evidence="2 3">
    <name type="scientific">Novosphingobium resinovorum</name>
    <dbReference type="NCBI Taxonomy" id="158500"/>
    <lineage>
        <taxon>Bacteria</taxon>
        <taxon>Pseudomonadati</taxon>
        <taxon>Pseudomonadota</taxon>
        <taxon>Alphaproteobacteria</taxon>
        <taxon>Sphingomonadales</taxon>
        <taxon>Sphingomonadaceae</taxon>
        <taxon>Novosphingobium</taxon>
    </lineage>
</organism>
<accession>A0A031K3M3</accession>
<dbReference type="Proteomes" id="UP000094626">
    <property type="component" value="Chromosome"/>
</dbReference>